<proteinExistence type="evidence at transcript level"/>
<comment type="function">
    <text evidence="8">Together with BCKDHA forms the heterotetrameric E1 subunit of the mitochondrial branched-chain alpha-ketoacid dehydrogenase (BCKD) complex. The BCKD complex catalyzes the multi-step oxidative decarboxylation of alpha-ketoacids derived from the branched-chain amino-acids valine, leucine and isoleucine producing CO2 and acyl-CoA which is subsequently utilized to produce energy. The E1 subunit catalyzes the first step with the decarboxylation of the alpha-ketoacid forming an enzyme-product intermediate. A reductive acylation mediated by the lipoylamide cofactor of E2 extracts the acyl group from the E1 active site for the next step of the reaction.</text>
</comment>
<feature type="domain" description="Transketolase-like pyrimidine-binding" evidence="13">
    <location>
        <begin position="342"/>
        <end position="517"/>
    </location>
</feature>
<evidence type="ECO:0000256" key="7">
    <source>
        <dbReference type="ARBA" id="ARBA00051764"/>
    </source>
</evidence>
<dbReference type="InterPro" id="IPR032704">
    <property type="entry name" value="Cms1"/>
</dbReference>
<evidence type="ECO:0000256" key="9">
    <source>
        <dbReference type="ARBA" id="ARBA00063295"/>
    </source>
</evidence>
<feature type="region of interest" description="Disordered" evidence="12">
    <location>
        <begin position="1"/>
        <end position="57"/>
    </location>
</feature>
<evidence type="ECO:0000256" key="12">
    <source>
        <dbReference type="SAM" id="MobiDB-lite"/>
    </source>
</evidence>
<evidence type="ECO:0000256" key="3">
    <source>
        <dbReference type="ARBA" id="ARBA00012277"/>
    </source>
</evidence>
<evidence type="ECO:0000256" key="8">
    <source>
        <dbReference type="ARBA" id="ARBA00057409"/>
    </source>
</evidence>
<dbReference type="PANTHER" id="PTHR42980">
    <property type="entry name" value="2-OXOISOVALERATE DEHYDROGENASE SUBUNIT BETA-RELATED"/>
    <property type="match status" value="1"/>
</dbReference>
<dbReference type="InterPro" id="IPR005475">
    <property type="entry name" value="Transketolase-like_Pyr-bd"/>
</dbReference>
<dbReference type="PANTHER" id="PTHR42980:SF1">
    <property type="entry name" value="2-OXOISOVALERATE DEHYDROGENASE SUBUNIT BETA, MITOCHONDRIAL"/>
    <property type="match status" value="1"/>
</dbReference>
<evidence type="ECO:0000256" key="6">
    <source>
        <dbReference type="ARBA" id="ARBA00023128"/>
    </source>
</evidence>
<keyword evidence="5" id="KW-0560">Oxidoreductase</keyword>
<gene>
    <name evidence="14" type="primary">BCKDHB</name>
</gene>
<dbReference type="GO" id="GO:0009083">
    <property type="term" value="P:branched-chain amino acid catabolic process"/>
    <property type="evidence" value="ECO:0007669"/>
    <property type="project" value="TreeGrafter"/>
</dbReference>
<feature type="compositionally biased region" description="Basic and acidic residues" evidence="12">
    <location>
        <begin position="39"/>
        <end position="49"/>
    </location>
</feature>
<dbReference type="GO" id="GO:0003863">
    <property type="term" value="F:branched-chain 2-oxo acid dehydrogenase activity"/>
    <property type="evidence" value="ECO:0007669"/>
    <property type="project" value="UniProtKB-EC"/>
</dbReference>
<comment type="cofactor">
    <cofactor evidence="1">
        <name>thiamine diphosphate</name>
        <dbReference type="ChEBI" id="CHEBI:58937"/>
    </cofactor>
</comment>
<dbReference type="EMBL" id="HAAD01005016">
    <property type="protein sequence ID" value="CDG71248.1"/>
    <property type="molecule type" value="mRNA"/>
</dbReference>
<dbReference type="Gene3D" id="3.40.50.300">
    <property type="entry name" value="P-loop containing nucleotide triphosphate hydrolases"/>
    <property type="match status" value="1"/>
</dbReference>
<keyword evidence="6" id="KW-0496">Mitochondrion</keyword>
<dbReference type="Pfam" id="PF02780">
    <property type="entry name" value="Transketolase_C"/>
    <property type="match status" value="1"/>
</dbReference>
<sequence>MADDLGDDWWENAEIVSEDEKNNQESVKATKLKKMKRKVSIDKNDGDPKIKKRKRKLINEQNCAPEKEAKKKKSNNIVPLAKKKQKKKKLSIQVVQENTLVPNVESLWAYFEKELGKTLSCIELEDIKPNHDSWVIGEDSPKVIDENFQLSSYLKTIVPNWEKICKKVQDKPGSPVMLIITSGGQRAADLLRKASDFRGKNCKSMKLFAKHFKINEQADFLNKNVIHLGVGTPNRVAKLIELGNLSIKYLSYIVIDWTWKDDKNRSIWNMHGVKDDFLELFQKYILPKCKNKYLNVFEKVLEKMNKFKKINYKMLLNLQKRNSSAFSFVPEKIPIAGETKKMNLFQAVTNALDLALETDKTALIFGEDVKFGGVFRCTMGLADKYGTSRVFNTPLCEQGIVGFGIGVAVAGSTAIAEIQFADYIYPAFDQIVNEAAKFRYRSGNLFNCGSLTIRAPCGAVGHGALYHSQMPEAHFSHTPGLKVVIPRSPSQTKGLLLASIRDPNPVIFLEPKILYRQAVEEVPLKDYELPLSKAEVVVEGSDVTLVGWGTQFHVLRDAAQMAKEKHGISCEVIDLRTILPWDEETIIKSVSKTGRLVIAHEAPITGGFGGEIAATIQENCFLSLEAPIQRVCGHDTPFAHVFEPFYLPDKFRCFEAVMKVTSF</sequence>
<dbReference type="Pfam" id="PF14617">
    <property type="entry name" value="CMS1"/>
    <property type="match status" value="1"/>
</dbReference>
<dbReference type="Gene3D" id="3.40.50.920">
    <property type="match status" value="1"/>
</dbReference>
<dbReference type="SUPFAM" id="SSF52922">
    <property type="entry name" value="TK C-terminal domain-like"/>
    <property type="match status" value="1"/>
</dbReference>
<keyword evidence="4" id="KW-0809">Transit peptide</keyword>
<evidence type="ECO:0000256" key="11">
    <source>
        <dbReference type="ARBA" id="ARBA00082400"/>
    </source>
</evidence>
<dbReference type="GO" id="GO:0005759">
    <property type="term" value="C:mitochondrial matrix"/>
    <property type="evidence" value="ECO:0007669"/>
    <property type="project" value="UniProtKB-SubCell"/>
</dbReference>
<evidence type="ECO:0000256" key="4">
    <source>
        <dbReference type="ARBA" id="ARBA00022946"/>
    </source>
</evidence>
<dbReference type="FunFam" id="3.40.50.970:FF:000001">
    <property type="entry name" value="Pyruvate dehydrogenase E1 beta subunit"/>
    <property type="match status" value="1"/>
</dbReference>
<evidence type="ECO:0000256" key="1">
    <source>
        <dbReference type="ARBA" id="ARBA00001964"/>
    </source>
</evidence>
<dbReference type="CDD" id="cd07036">
    <property type="entry name" value="TPP_PYR_E1-PDHc-beta_like"/>
    <property type="match status" value="1"/>
</dbReference>
<evidence type="ECO:0000256" key="5">
    <source>
        <dbReference type="ARBA" id="ARBA00023002"/>
    </source>
</evidence>
<dbReference type="InterPro" id="IPR033248">
    <property type="entry name" value="Transketolase_C"/>
</dbReference>
<dbReference type="InterPro" id="IPR029061">
    <property type="entry name" value="THDP-binding"/>
</dbReference>
<dbReference type="Gene3D" id="3.40.50.970">
    <property type="match status" value="1"/>
</dbReference>
<dbReference type="InterPro" id="IPR027417">
    <property type="entry name" value="P-loop_NTPase"/>
</dbReference>
<comment type="catalytic activity">
    <reaction evidence="7">
        <text>N(6)-[(R)-lipoyl]-L-lysyl-[protein] + 3-methyl-2-oxobutanoate + H(+) = N(6)-[(R)-S(8)-2-methylpropanoyldihydrolipoyl]-L-lysyl-[protein] + CO2</text>
        <dbReference type="Rhea" id="RHEA:13457"/>
        <dbReference type="Rhea" id="RHEA-COMP:10474"/>
        <dbReference type="Rhea" id="RHEA-COMP:10497"/>
        <dbReference type="ChEBI" id="CHEBI:11851"/>
        <dbReference type="ChEBI" id="CHEBI:15378"/>
        <dbReference type="ChEBI" id="CHEBI:16526"/>
        <dbReference type="ChEBI" id="CHEBI:83099"/>
        <dbReference type="ChEBI" id="CHEBI:83142"/>
        <dbReference type="EC" id="1.2.4.4"/>
    </reaction>
    <physiologicalReaction direction="left-to-right" evidence="7">
        <dbReference type="Rhea" id="RHEA:13458"/>
    </physiologicalReaction>
</comment>
<reference evidence="14" key="1">
    <citation type="journal article" date="2013" name="Genome Biol. Evol.">
        <title>Punctuated emergences of genetic and phenotypic innovations in eumetazoan, bilaterian, euteleostome, and hominidae ancestors.</title>
        <authorList>
            <person name="Wenger Y."/>
            <person name="Galliot B."/>
        </authorList>
    </citation>
    <scope>NUCLEOTIDE SEQUENCE</scope>
    <source>
        <tissue evidence="14">Whole animals</tissue>
    </source>
</reference>
<dbReference type="EC" id="1.2.4.4" evidence="3"/>
<evidence type="ECO:0000313" key="14">
    <source>
        <dbReference type="EMBL" id="CDG71248.1"/>
    </source>
</evidence>
<evidence type="ECO:0000259" key="13">
    <source>
        <dbReference type="SMART" id="SM00861"/>
    </source>
</evidence>
<organism evidence="14">
    <name type="scientific">Hydra vulgaris</name>
    <name type="common">Hydra</name>
    <name type="synonym">Hydra attenuata</name>
    <dbReference type="NCBI Taxonomy" id="6087"/>
    <lineage>
        <taxon>Eukaryota</taxon>
        <taxon>Metazoa</taxon>
        <taxon>Cnidaria</taxon>
        <taxon>Hydrozoa</taxon>
        <taxon>Hydroidolina</taxon>
        <taxon>Anthoathecata</taxon>
        <taxon>Aplanulata</taxon>
        <taxon>Hydridae</taxon>
        <taxon>Hydra</taxon>
    </lineage>
</organism>
<feature type="compositionally biased region" description="Acidic residues" evidence="12">
    <location>
        <begin position="1"/>
        <end position="11"/>
    </location>
</feature>
<dbReference type="SMART" id="SM00861">
    <property type="entry name" value="Transket_pyr"/>
    <property type="match status" value="1"/>
</dbReference>
<dbReference type="InterPro" id="IPR009014">
    <property type="entry name" value="Transketo_C/PFOR_II"/>
</dbReference>
<accession>T2MG53</accession>
<evidence type="ECO:0000256" key="10">
    <source>
        <dbReference type="ARBA" id="ARBA00071568"/>
    </source>
</evidence>
<name>T2MG53_HYDVU</name>
<evidence type="ECO:0000256" key="2">
    <source>
        <dbReference type="ARBA" id="ARBA00004305"/>
    </source>
</evidence>
<dbReference type="SUPFAM" id="SSF52518">
    <property type="entry name" value="Thiamin diphosphate-binding fold (THDP-binding)"/>
    <property type="match status" value="1"/>
</dbReference>
<comment type="subcellular location">
    <subcellularLocation>
        <location evidence="2">Mitochondrion matrix</location>
    </subcellularLocation>
</comment>
<protein>
    <recommendedName>
        <fullName evidence="10">2-oxoisovalerate dehydrogenase subunit beta, mitochondrial</fullName>
        <ecNumber evidence="3">1.2.4.4</ecNumber>
    </recommendedName>
    <alternativeName>
        <fullName evidence="11">Branched-chain alpha-keto acid dehydrogenase E1 component beta chain</fullName>
    </alternativeName>
</protein>
<dbReference type="OrthoDB" id="878at2759"/>
<comment type="subunit">
    <text evidence="9">Heterotetramer of 2 alpha/BCKDHA and 2 beta chains/BCKDHB that forms the branched-chain alpha-keto acid decarboxylase (E1) component of the BCKD complex. The branched-chain alpha-ketoacid dehydrogenase is a large complex composed of three major building blocks E1, E2 and E3. It is organized around E2, a 24-meric cubic core composed of DBT, to which are associated 6 to 12 copies of E1, and approximately 6 copies of the dehydrogenase E3, a DLD dimer.</text>
</comment>
<dbReference type="AlphaFoldDB" id="T2MG53"/>
<dbReference type="GO" id="GO:0007584">
    <property type="term" value="P:response to nutrient"/>
    <property type="evidence" value="ECO:0007669"/>
    <property type="project" value="TreeGrafter"/>
</dbReference>
<dbReference type="FunFam" id="3.40.50.920:FF:000004">
    <property type="entry name" value="2-oxoisovalerate dehydrogenase subunit beta 1, mitochondrial"/>
    <property type="match status" value="1"/>
</dbReference>
<dbReference type="Pfam" id="PF02779">
    <property type="entry name" value="Transket_pyr"/>
    <property type="match status" value="1"/>
</dbReference>